<dbReference type="Gene3D" id="3.90.550.10">
    <property type="entry name" value="Spore Coat Polysaccharide Biosynthesis Protein SpsA, Chain A"/>
    <property type="match status" value="1"/>
</dbReference>
<evidence type="ECO:0000313" key="4">
    <source>
        <dbReference type="Proteomes" id="UP001316189"/>
    </source>
</evidence>
<name>A0ABY5KZ95_9CELL</name>
<dbReference type="Proteomes" id="UP001316189">
    <property type="component" value="Chromosome"/>
</dbReference>
<dbReference type="Pfam" id="PF12804">
    <property type="entry name" value="NTP_transf_3"/>
    <property type="match status" value="1"/>
</dbReference>
<dbReference type="GO" id="GO:0016740">
    <property type="term" value="F:transferase activity"/>
    <property type="evidence" value="ECO:0007669"/>
    <property type="project" value="UniProtKB-KW"/>
</dbReference>
<dbReference type="EMBL" id="CP101988">
    <property type="protein sequence ID" value="UUI74587.1"/>
    <property type="molecule type" value="Genomic_DNA"/>
</dbReference>
<protein>
    <submittedName>
        <fullName evidence="3">NTP transferase domain-containing protein</fullName>
    </submittedName>
</protein>
<accession>A0ABY5KZ95</accession>
<dbReference type="InterPro" id="IPR025877">
    <property type="entry name" value="MobA-like_NTP_Trfase"/>
</dbReference>
<proteinExistence type="predicted"/>
<dbReference type="RefSeq" id="WP_227570698.1">
    <property type="nucleotide sequence ID" value="NZ_CP101988.1"/>
</dbReference>
<dbReference type="InterPro" id="IPR029044">
    <property type="entry name" value="Nucleotide-diphossugar_trans"/>
</dbReference>
<gene>
    <name evidence="3" type="ORF">NP064_12385</name>
</gene>
<evidence type="ECO:0000313" key="3">
    <source>
        <dbReference type="EMBL" id="UUI74587.1"/>
    </source>
</evidence>
<evidence type="ECO:0000256" key="1">
    <source>
        <dbReference type="ARBA" id="ARBA00022679"/>
    </source>
</evidence>
<organism evidence="3 4">
    <name type="scientific">Cellulomonas chengniuliangii</name>
    <dbReference type="NCBI Taxonomy" id="2968084"/>
    <lineage>
        <taxon>Bacteria</taxon>
        <taxon>Bacillati</taxon>
        <taxon>Actinomycetota</taxon>
        <taxon>Actinomycetes</taxon>
        <taxon>Micrococcales</taxon>
        <taxon>Cellulomonadaceae</taxon>
        <taxon>Cellulomonas</taxon>
    </lineage>
</organism>
<keyword evidence="4" id="KW-1185">Reference proteome</keyword>
<reference evidence="3 4" key="1">
    <citation type="submission" date="2022-07" db="EMBL/GenBank/DDBJ databases">
        <title>Novel species in genus cellulomonas.</title>
        <authorList>
            <person name="Ye L."/>
        </authorList>
    </citation>
    <scope>NUCLEOTIDE SEQUENCE [LARGE SCALE GENOMIC DNA]</scope>
    <source>
        <strain evidence="4">zg-Y338</strain>
    </source>
</reference>
<dbReference type="PANTHER" id="PTHR19136">
    <property type="entry name" value="MOLYBDENUM COFACTOR GUANYLYLTRANSFERASE"/>
    <property type="match status" value="1"/>
</dbReference>
<sequence length="210" mass="21434">MTADGPADALPHDAIVLAGGRASRLGGASKPDVVVRGRRMLAHVLDAVPGASSVVVVGPPTLEVPVGVALTLEDPPDGGPVAGIEAGVAALSGGALDHLGPERWVLLLACDVPLVAGAVPRLLGVGAERRDDTACDGVMVVDGAGREQPLVGLYRAAALASALRRLAAEREVRGASVRSLLGRMRLERLVDDGAASCDVDTWEDVRRIDG</sequence>
<evidence type="ECO:0000259" key="2">
    <source>
        <dbReference type="Pfam" id="PF12804"/>
    </source>
</evidence>
<keyword evidence="1 3" id="KW-0808">Transferase</keyword>
<dbReference type="PANTHER" id="PTHR19136:SF81">
    <property type="entry name" value="MOLYBDENUM COFACTOR GUANYLYLTRANSFERASE"/>
    <property type="match status" value="1"/>
</dbReference>
<dbReference type="SUPFAM" id="SSF53448">
    <property type="entry name" value="Nucleotide-diphospho-sugar transferases"/>
    <property type="match status" value="1"/>
</dbReference>
<feature type="domain" description="MobA-like NTP transferase" evidence="2">
    <location>
        <begin position="14"/>
        <end position="173"/>
    </location>
</feature>